<dbReference type="InterPro" id="IPR045214">
    <property type="entry name" value="Surf1/Surf4"/>
</dbReference>
<reference evidence="7 8" key="1">
    <citation type="submission" date="2014-01" db="EMBL/GenBank/DDBJ databases">
        <title>Full genme sequencing of cellulolytic bacterium Gynuella sunshinyii YC6258T gen. nov., sp. nov.</title>
        <authorList>
            <person name="Khan H."/>
            <person name="Chung E.J."/>
            <person name="Chung Y.R."/>
        </authorList>
    </citation>
    <scope>NUCLEOTIDE SEQUENCE [LARGE SCALE GENOMIC DNA]</scope>
    <source>
        <strain evidence="7 8">YC6258</strain>
    </source>
</reference>
<name>A0A0C5VRC7_9GAMM</name>
<dbReference type="EMBL" id="CP007142">
    <property type="protein sequence ID" value="AJQ92779.1"/>
    <property type="molecule type" value="Genomic_DNA"/>
</dbReference>
<evidence type="ECO:0000313" key="8">
    <source>
        <dbReference type="Proteomes" id="UP000032266"/>
    </source>
</evidence>
<dbReference type="CDD" id="cd06662">
    <property type="entry name" value="SURF1"/>
    <property type="match status" value="1"/>
</dbReference>
<evidence type="ECO:0000256" key="3">
    <source>
        <dbReference type="ARBA" id="ARBA00022692"/>
    </source>
</evidence>
<keyword evidence="5" id="KW-0472">Membrane</keyword>
<dbReference type="PANTHER" id="PTHR23427:SF2">
    <property type="entry name" value="SURFEIT LOCUS PROTEIN 1"/>
    <property type="match status" value="1"/>
</dbReference>
<dbReference type="PATRIC" id="fig|1445510.3.peg.716"/>
<evidence type="ECO:0000256" key="2">
    <source>
        <dbReference type="ARBA" id="ARBA00007165"/>
    </source>
</evidence>
<dbReference type="PROSITE" id="PS50895">
    <property type="entry name" value="SURF1"/>
    <property type="match status" value="1"/>
</dbReference>
<proteinExistence type="inferred from homology"/>
<dbReference type="AlphaFoldDB" id="A0A0C5VRC7"/>
<gene>
    <name evidence="7" type="ORF">YC6258_00729</name>
</gene>
<evidence type="ECO:0000313" key="7">
    <source>
        <dbReference type="EMBL" id="AJQ92779.1"/>
    </source>
</evidence>
<comment type="subcellular location">
    <subcellularLocation>
        <location evidence="6">Cell membrane</location>
        <topology evidence="6">Multi-pass membrane protein</topology>
    </subcellularLocation>
    <subcellularLocation>
        <location evidence="1">Membrane</location>
    </subcellularLocation>
</comment>
<dbReference type="KEGG" id="gsn:YC6258_00729"/>
<keyword evidence="6" id="KW-1003">Cell membrane</keyword>
<keyword evidence="3" id="KW-0812">Transmembrane</keyword>
<evidence type="ECO:0000256" key="4">
    <source>
        <dbReference type="ARBA" id="ARBA00022989"/>
    </source>
</evidence>
<comment type="similarity">
    <text evidence="2 6">Belongs to the SURF1 family.</text>
</comment>
<dbReference type="InterPro" id="IPR002994">
    <property type="entry name" value="Surf1/Shy1"/>
</dbReference>
<dbReference type="RefSeq" id="WP_044615765.1">
    <property type="nucleotide sequence ID" value="NZ_CP007142.1"/>
</dbReference>
<evidence type="ECO:0000256" key="6">
    <source>
        <dbReference type="RuleBase" id="RU363076"/>
    </source>
</evidence>
<dbReference type="STRING" id="1445510.YC6258_00729"/>
<evidence type="ECO:0000256" key="1">
    <source>
        <dbReference type="ARBA" id="ARBA00004370"/>
    </source>
</evidence>
<dbReference type="HOGENOM" id="CLU_047737_2_2_6"/>
<sequence length="222" mass="25446">MTVFVIIFLPLTVGLGFWQLSRASWKSQLLQHYQVLLTSAPVLLSKDCCELFSQVVVRGEPLPQWHYLVDNRTSGGQAGYEVVVPVRLSEGHFDYAWVSLGWIAGNPDRRLLPEIGHLPRTIEWQGTVRQVSWQESDPMTKVSTGYRLLLPGIDRYRIFPELIQLNDAQPYALTHIWQPSAIPPARHFGYAVQWFALALMLVSLYLKLGFKHPVEESRESQY</sequence>
<dbReference type="PANTHER" id="PTHR23427">
    <property type="entry name" value="SURFEIT LOCUS PROTEIN"/>
    <property type="match status" value="1"/>
</dbReference>
<dbReference type="Proteomes" id="UP000032266">
    <property type="component" value="Chromosome"/>
</dbReference>
<protein>
    <recommendedName>
        <fullName evidence="6">SURF1-like protein</fullName>
    </recommendedName>
</protein>
<dbReference type="GO" id="GO:0005886">
    <property type="term" value="C:plasma membrane"/>
    <property type="evidence" value="ECO:0007669"/>
    <property type="project" value="UniProtKB-SubCell"/>
</dbReference>
<keyword evidence="4" id="KW-1133">Transmembrane helix</keyword>
<evidence type="ECO:0000256" key="5">
    <source>
        <dbReference type="ARBA" id="ARBA00023136"/>
    </source>
</evidence>
<keyword evidence="8" id="KW-1185">Reference proteome</keyword>
<accession>A0A0C5VRC7</accession>
<organism evidence="7 8">
    <name type="scientific">Gynuella sunshinyii YC6258</name>
    <dbReference type="NCBI Taxonomy" id="1445510"/>
    <lineage>
        <taxon>Bacteria</taxon>
        <taxon>Pseudomonadati</taxon>
        <taxon>Pseudomonadota</taxon>
        <taxon>Gammaproteobacteria</taxon>
        <taxon>Oceanospirillales</taxon>
        <taxon>Saccharospirillaceae</taxon>
        <taxon>Gynuella</taxon>
    </lineage>
</organism>
<dbReference type="Pfam" id="PF02104">
    <property type="entry name" value="SURF1"/>
    <property type="match status" value="1"/>
</dbReference>